<evidence type="ECO:0008006" key="3">
    <source>
        <dbReference type="Google" id="ProtNLM"/>
    </source>
</evidence>
<accession>A0A1A9I621</accession>
<proteinExistence type="predicted"/>
<dbReference type="Gene3D" id="1.20.120.160">
    <property type="entry name" value="HPT domain"/>
    <property type="match status" value="1"/>
</dbReference>
<dbReference type="EMBL" id="CP015772">
    <property type="protein sequence ID" value="ANH83013.1"/>
    <property type="molecule type" value="Genomic_DNA"/>
</dbReference>
<keyword evidence="2" id="KW-1185">Reference proteome</keyword>
<dbReference type="KEGG" id="nia:A8C56_20295"/>
<gene>
    <name evidence="1" type="ORF">A8C56_20295</name>
</gene>
<sequence>MTESFLNNSESSYNNLNYLKDLLGADKDAISDILAEIKSQWADDCRELKEAVHVKNVDEIKRLLHRIKSTFSPLGPGHILYKTVIDKEEALFANEAPVPVDEAYWHPWIGFMETGVHQLATDEDSNAATA</sequence>
<dbReference type="RefSeq" id="WP_067760183.1">
    <property type="nucleotide sequence ID" value="NZ_CP015772.1"/>
</dbReference>
<dbReference type="Proteomes" id="UP000077667">
    <property type="component" value="Chromosome"/>
</dbReference>
<evidence type="ECO:0000313" key="1">
    <source>
        <dbReference type="EMBL" id="ANH83013.1"/>
    </source>
</evidence>
<name>A0A1A9I621_9BACT</name>
<reference evidence="1 2" key="1">
    <citation type="submission" date="2016-05" db="EMBL/GenBank/DDBJ databases">
        <title>Niabella ginsenosidivorans BS26 whole genome sequencing.</title>
        <authorList>
            <person name="Im W.T."/>
            <person name="Siddiqi M.Z."/>
        </authorList>
    </citation>
    <scope>NUCLEOTIDE SEQUENCE [LARGE SCALE GENOMIC DNA]</scope>
    <source>
        <strain evidence="1 2">BS26</strain>
    </source>
</reference>
<protein>
    <recommendedName>
        <fullName evidence="3">HPt domain-containing protein</fullName>
    </recommendedName>
</protein>
<organism evidence="1 2">
    <name type="scientific">Niabella ginsenosidivorans</name>
    <dbReference type="NCBI Taxonomy" id="1176587"/>
    <lineage>
        <taxon>Bacteria</taxon>
        <taxon>Pseudomonadati</taxon>
        <taxon>Bacteroidota</taxon>
        <taxon>Chitinophagia</taxon>
        <taxon>Chitinophagales</taxon>
        <taxon>Chitinophagaceae</taxon>
        <taxon>Niabella</taxon>
    </lineage>
</organism>
<evidence type="ECO:0000313" key="2">
    <source>
        <dbReference type="Proteomes" id="UP000077667"/>
    </source>
</evidence>
<dbReference type="InterPro" id="IPR036641">
    <property type="entry name" value="HPT_dom_sf"/>
</dbReference>
<dbReference type="GO" id="GO:0000160">
    <property type="term" value="P:phosphorelay signal transduction system"/>
    <property type="evidence" value="ECO:0007669"/>
    <property type="project" value="InterPro"/>
</dbReference>
<dbReference type="OrthoDB" id="675856at2"/>
<dbReference type="SUPFAM" id="SSF47226">
    <property type="entry name" value="Histidine-containing phosphotransfer domain, HPT domain"/>
    <property type="match status" value="1"/>
</dbReference>
<dbReference type="AlphaFoldDB" id="A0A1A9I621"/>